<accession>A0ABP1PPB4</accession>
<keyword evidence="3" id="KW-1185">Reference proteome</keyword>
<proteinExistence type="predicted"/>
<evidence type="ECO:0000313" key="3">
    <source>
        <dbReference type="Proteomes" id="UP001642540"/>
    </source>
</evidence>
<evidence type="ECO:0000259" key="1">
    <source>
        <dbReference type="PROSITE" id="PS50181"/>
    </source>
</evidence>
<dbReference type="InterPro" id="IPR032675">
    <property type="entry name" value="LRR_dom_sf"/>
</dbReference>
<sequence>MVKIQYRLVVFSKMENLEDNNCSDGEHKNEIEVEEIAETDVAIASLKQECTCDTDNETGAFGRDSTNGDGGDCGVDGDVEDIGACADLCGIEKIALQCNAESLVYSPAVHFLELPDLVVEEILKHVDKDTKLSLRLTCHATKKWVETQTFMSLFHVSINADEEMISLVQFAKLFPTTKWKKIAFLEKLFASHQSFPSFVSTFSSHITHLHIHYFNGGLAQILFLSSCETLVHLQIDEMDIRDNPSLLVASDKTLKAKCPKLLEVFTTLKTLVIGTIFFNNVKQLPFYQTFLQRCRKLEKVNVPRPQGPNTISWEAVKTIQLKSIIGPISEYLHKKPVTSPIKTDIKLLDVEGLFSRHFPTVAESCVRTGAVTLFENVNEKHVKYLFTHEGDILQRIASLKEKIDDRRPIEKWVNLQDLYVRSSRCDIRNEYPGYIAYPKLKNLTLLMDSRERDDPNFLMLQRLVKLLIMSERVNLEKFYLQWPAFSHNTPQDYIRAQDFCGNFCNLTKLHVSGWTAPDDDFLLICSVLIKLKHLILEECLNLTDYGLLGSSELLYPAIMNLRHLVRLEVRNRNNPGFLTDQCFELAFVNMRLKFLLIESFHVTKNAYENMAEGEIRYTIQKLPIPHILPRGVADQDEFKALVEMHFPNVIITST</sequence>
<organism evidence="2 3">
    <name type="scientific">Orchesella dallaii</name>
    <dbReference type="NCBI Taxonomy" id="48710"/>
    <lineage>
        <taxon>Eukaryota</taxon>
        <taxon>Metazoa</taxon>
        <taxon>Ecdysozoa</taxon>
        <taxon>Arthropoda</taxon>
        <taxon>Hexapoda</taxon>
        <taxon>Collembola</taxon>
        <taxon>Entomobryomorpha</taxon>
        <taxon>Entomobryoidea</taxon>
        <taxon>Orchesellidae</taxon>
        <taxon>Orchesellinae</taxon>
        <taxon>Orchesella</taxon>
    </lineage>
</organism>
<dbReference type="EMBL" id="CAXLJM020000007">
    <property type="protein sequence ID" value="CAL8072591.1"/>
    <property type="molecule type" value="Genomic_DNA"/>
</dbReference>
<protein>
    <recommendedName>
        <fullName evidence="1">F-box domain-containing protein</fullName>
    </recommendedName>
</protein>
<feature type="domain" description="F-box" evidence="1">
    <location>
        <begin position="108"/>
        <end position="153"/>
    </location>
</feature>
<comment type="caution">
    <text evidence="2">The sequence shown here is derived from an EMBL/GenBank/DDBJ whole genome shotgun (WGS) entry which is preliminary data.</text>
</comment>
<evidence type="ECO:0000313" key="2">
    <source>
        <dbReference type="EMBL" id="CAL8072591.1"/>
    </source>
</evidence>
<dbReference type="PROSITE" id="PS50181">
    <property type="entry name" value="FBOX"/>
    <property type="match status" value="1"/>
</dbReference>
<name>A0ABP1PPB4_9HEXA</name>
<dbReference type="SUPFAM" id="SSF52047">
    <property type="entry name" value="RNI-like"/>
    <property type="match status" value="1"/>
</dbReference>
<dbReference type="Gene3D" id="3.80.10.10">
    <property type="entry name" value="Ribonuclease Inhibitor"/>
    <property type="match status" value="1"/>
</dbReference>
<reference evidence="2 3" key="1">
    <citation type="submission" date="2024-08" db="EMBL/GenBank/DDBJ databases">
        <authorList>
            <person name="Cucini C."/>
            <person name="Frati F."/>
        </authorList>
    </citation>
    <scope>NUCLEOTIDE SEQUENCE [LARGE SCALE GENOMIC DNA]</scope>
</reference>
<dbReference type="Pfam" id="PF00646">
    <property type="entry name" value="F-box"/>
    <property type="match status" value="1"/>
</dbReference>
<dbReference type="InterPro" id="IPR001810">
    <property type="entry name" value="F-box_dom"/>
</dbReference>
<gene>
    <name evidence="2" type="ORF">ODALV1_LOCUS2240</name>
</gene>
<dbReference type="Proteomes" id="UP001642540">
    <property type="component" value="Unassembled WGS sequence"/>
</dbReference>